<evidence type="ECO:0008006" key="3">
    <source>
        <dbReference type="Google" id="ProtNLM"/>
    </source>
</evidence>
<protein>
    <recommendedName>
        <fullName evidence="3">DUF4386 domain-containing protein</fullName>
    </recommendedName>
</protein>
<feature type="transmembrane region" description="Helical" evidence="1">
    <location>
        <begin position="17"/>
        <end position="39"/>
    </location>
</feature>
<sequence length="73" mass="8383">GILWFYLFYRSRYIPRVLSVLGLAIESLALIGMVLWLFAVSVNMLFFYPIMVLELAIGLWLVVKGIRDGSETK</sequence>
<dbReference type="AlphaFoldDB" id="X1VLD6"/>
<dbReference type="InterPro" id="IPR025495">
    <property type="entry name" value="DUF4386"/>
</dbReference>
<accession>X1VLD6</accession>
<organism evidence="2">
    <name type="scientific">marine sediment metagenome</name>
    <dbReference type="NCBI Taxonomy" id="412755"/>
    <lineage>
        <taxon>unclassified sequences</taxon>
        <taxon>metagenomes</taxon>
        <taxon>ecological metagenomes</taxon>
    </lineage>
</organism>
<evidence type="ECO:0000313" key="2">
    <source>
        <dbReference type="EMBL" id="GAJ16606.1"/>
    </source>
</evidence>
<name>X1VLD6_9ZZZZ</name>
<dbReference type="Pfam" id="PF14329">
    <property type="entry name" value="DUF4386"/>
    <property type="match status" value="1"/>
</dbReference>
<keyword evidence="1" id="KW-0812">Transmembrane</keyword>
<reference evidence="2" key="1">
    <citation type="journal article" date="2014" name="Front. Microbiol.">
        <title>High frequency of phylogenetically diverse reductive dehalogenase-homologous genes in deep subseafloor sedimentary metagenomes.</title>
        <authorList>
            <person name="Kawai M."/>
            <person name="Futagami T."/>
            <person name="Toyoda A."/>
            <person name="Takaki Y."/>
            <person name="Nishi S."/>
            <person name="Hori S."/>
            <person name="Arai W."/>
            <person name="Tsubouchi T."/>
            <person name="Morono Y."/>
            <person name="Uchiyama I."/>
            <person name="Ito T."/>
            <person name="Fujiyama A."/>
            <person name="Inagaki F."/>
            <person name="Takami H."/>
        </authorList>
    </citation>
    <scope>NUCLEOTIDE SEQUENCE</scope>
    <source>
        <strain evidence="2">Expedition CK06-06</strain>
    </source>
</reference>
<keyword evidence="1" id="KW-1133">Transmembrane helix</keyword>
<feature type="transmembrane region" description="Helical" evidence="1">
    <location>
        <begin position="45"/>
        <end position="63"/>
    </location>
</feature>
<comment type="caution">
    <text evidence="2">The sequence shown here is derived from an EMBL/GenBank/DDBJ whole genome shotgun (WGS) entry which is preliminary data.</text>
</comment>
<gene>
    <name evidence="2" type="ORF">S12H4_60830</name>
</gene>
<evidence type="ECO:0000256" key="1">
    <source>
        <dbReference type="SAM" id="Phobius"/>
    </source>
</evidence>
<dbReference type="EMBL" id="BARW01040155">
    <property type="protein sequence ID" value="GAJ16606.1"/>
    <property type="molecule type" value="Genomic_DNA"/>
</dbReference>
<proteinExistence type="predicted"/>
<feature type="non-terminal residue" evidence="2">
    <location>
        <position position="1"/>
    </location>
</feature>
<keyword evidence="1" id="KW-0472">Membrane</keyword>